<reference evidence="1 2" key="1">
    <citation type="submission" date="2024-09" db="EMBL/GenBank/DDBJ databases">
        <title>Paenibacillus zeirhizospherea sp. nov., isolated from surface of the maize (Zea mays) roots in a horticulture field, Hungary.</title>
        <authorList>
            <person name="Marton D."/>
            <person name="Farkas M."/>
            <person name="Bedics A."/>
            <person name="Toth E."/>
            <person name="Tancsics A."/>
            <person name="Boka K."/>
            <person name="Maroti G."/>
            <person name="Kriszt B."/>
            <person name="Cserhati M."/>
        </authorList>
    </citation>
    <scope>NUCLEOTIDE SEQUENCE [LARGE SCALE GENOMIC DNA]</scope>
    <source>
        <strain evidence="1 2">KCTC 33519</strain>
    </source>
</reference>
<keyword evidence="2" id="KW-1185">Reference proteome</keyword>
<sequence>MSRYLWKTQINDGAVIDISGLAARMGFISTIAMTKECMLQLTGVDFYVPESRRRIEECLFTLYAVSSICPAGRLRPFSMYIEDSRLMELTVYAGFGDYMEPIMVIDISKIIAVKL</sequence>
<organism evidence="1 2">
    <name type="scientific">Paenibacillus enshidis</name>
    <dbReference type="NCBI Taxonomy" id="1458439"/>
    <lineage>
        <taxon>Bacteria</taxon>
        <taxon>Bacillati</taxon>
        <taxon>Bacillota</taxon>
        <taxon>Bacilli</taxon>
        <taxon>Bacillales</taxon>
        <taxon>Paenibacillaceae</taxon>
        <taxon>Paenibacillus</taxon>
    </lineage>
</organism>
<dbReference type="RefSeq" id="WP_375356345.1">
    <property type="nucleotide sequence ID" value="NZ_JBHHMI010000013.1"/>
</dbReference>
<name>A0ABV5AVE5_9BACL</name>
<protein>
    <submittedName>
        <fullName evidence="1">Uncharacterized protein</fullName>
    </submittedName>
</protein>
<proteinExistence type="predicted"/>
<dbReference type="EMBL" id="JBHHMI010000013">
    <property type="protein sequence ID" value="MFB5268191.1"/>
    <property type="molecule type" value="Genomic_DNA"/>
</dbReference>
<evidence type="ECO:0000313" key="2">
    <source>
        <dbReference type="Proteomes" id="UP001580346"/>
    </source>
</evidence>
<dbReference type="Proteomes" id="UP001580346">
    <property type="component" value="Unassembled WGS sequence"/>
</dbReference>
<comment type="caution">
    <text evidence="1">The sequence shown here is derived from an EMBL/GenBank/DDBJ whole genome shotgun (WGS) entry which is preliminary data.</text>
</comment>
<gene>
    <name evidence="1" type="ORF">ACE41H_15595</name>
</gene>
<evidence type="ECO:0000313" key="1">
    <source>
        <dbReference type="EMBL" id="MFB5268191.1"/>
    </source>
</evidence>
<accession>A0ABV5AVE5</accession>